<dbReference type="HOGENOM" id="CLU_1841694_0_0_3"/>
<evidence type="ECO:0000313" key="1">
    <source>
        <dbReference type="EMBL" id="AFZ18429.1"/>
    </source>
</evidence>
<name>K9WF79_9CYAN</name>
<reference evidence="1 2" key="1">
    <citation type="submission" date="2012-06" db="EMBL/GenBank/DDBJ databases">
        <title>Finished chromosome of genome of Microcoleus sp. PCC 7113.</title>
        <authorList>
            <consortium name="US DOE Joint Genome Institute"/>
            <person name="Gugger M."/>
            <person name="Coursin T."/>
            <person name="Rippka R."/>
            <person name="Tandeau De Marsac N."/>
            <person name="Huntemann M."/>
            <person name="Wei C.-L."/>
            <person name="Han J."/>
            <person name="Detter J.C."/>
            <person name="Han C."/>
            <person name="Tapia R."/>
            <person name="Chen A."/>
            <person name="Kyrpides N."/>
            <person name="Mavromatis K."/>
            <person name="Markowitz V."/>
            <person name="Szeto E."/>
            <person name="Ivanova N."/>
            <person name="Pagani I."/>
            <person name="Pati A."/>
            <person name="Goodwin L."/>
            <person name="Nordberg H.P."/>
            <person name="Cantor M.N."/>
            <person name="Hua S.X."/>
            <person name="Woyke T."/>
            <person name="Kerfeld C.A."/>
        </authorList>
    </citation>
    <scope>NUCLEOTIDE SEQUENCE [LARGE SCALE GENOMIC DNA]</scope>
    <source>
        <strain evidence="1 2">PCC 7113</strain>
    </source>
</reference>
<dbReference type="OrthoDB" id="516879at2"/>
<sequence>MQSLLDAPRPNLCATINVCAKIKCPYFQNDCTASQGCARYGNPGHCYLTSVFAFASEPHGLFSANESALHSVKRANDGWIAKDKASQLSIRHGGRNNKSGSPKKRKTKTFDAQILAADNDGVPLINFPGDEMSFKPISLSLLHSIHFEEY</sequence>
<dbReference type="eggNOG" id="ENOG5034BYJ">
    <property type="taxonomic scope" value="Bacteria"/>
</dbReference>
<organism evidence="1 2">
    <name type="scientific">Allocoleopsis franciscana PCC 7113</name>
    <dbReference type="NCBI Taxonomy" id="1173027"/>
    <lineage>
        <taxon>Bacteria</taxon>
        <taxon>Bacillati</taxon>
        <taxon>Cyanobacteriota</taxon>
        <taxon>Cyanophyceae</taxon>
        <taxon>Coleofasciculales</taxon>
        <taxon>Coleofasciculaceae</taxon>
        <taxon>Allocoleopsis</taxon>
        <taxon>Allocoleopsis franciscana</taxon>
    </lineage>
</organism>
<accession>K9WF79</accession>
<dbReference type="EMBL" id="CP003630">
    <property type="protein sequence ID" value="AFZ18429.1"/>
    <property type="molecule type" value="Genomic_DNA"/>
</dbReference>
<dbReference type="RefSeq" id="WP_015182578.1">
    <property type="nucleotide sequence ID" value="NC_019738.1"/>
</dbReference>
<dbReference type="AlphaFoldDB" id="K9WF79"/>
<gene>
    <name evidence="1" type="ORF">Mic7113_2641</name>
</gene>
<dbReference type="KEGG" id="mic:Mic7113_2641"/>
<dbReference type="Proteomes" id="UP000010471">
    <property type="component" value="Chromosome"/>
</dbReference>
<proteinExistence type="predicted"/>
<protein>
    <submittedName>
        <fullName evidence="1">Uncharacterized protein</fullName>
    </submittedName>
</protein>
<evidence type="ECO:0000313" key="2">
    <source>
        <dbReference type="Proteomes" id="UP000010471"/>
    </source>
</evidence>
<keyword evidence="2" id="KW-1185">Reference proteome</keyword>